<dbReference type="EMBL" id="JAINVV010000008">
    <property type="protein sequence ID" value="MBY8824328.1"/>
    <property type="molecule type" value="Genomic_DNA"/>
</dbReference>
<feature type="domain" description="Amidohydrolase-related" evidence="2">
    <location>
        <begin position="7"/>
        <end position="316"/>
    </location>
</feature>
<keyword evidence="4" id="KW-1185">Reference proteome</keyword>
<dbReference type="Pfam" id="PF04909">
    <property type="entry name" value="Amidohydro_2"/>
    <property type="match status" value="1"/>
</dbReference>
<dbReference type="InterPro" id="IPR006680">
    <property type="entry name" value="Amidohydro-rel"/>
</dbReference>
<dbReference type="InterPro" id="IPR032465">
    <property type="entry name" value="ACMSD"/>
</dbReference>
<dbReference type="PANTHER" id="PTHR21240:SF28">
    <property type="entry name" value="ISO-OROTATE DECARBOXYLASE (EUROFUNG)"/>
    <property type="match status" value="1"/>
</dbReference>
<dbReference type="InterPro" id="IPR032466">
    <property type="entry name" value="Metal_Hydrolase"/>
</dbReference>
<gene>
    <name evidence="3" type="ORF">K7G82_18635</name>
</gene>
<name>A0ABS7PSY8_9SPHN</name>
<reference evidence="3 4" key="1">
    <citation type="submission" date="2021-08" db="EMBL/GenBank/DDBJ databases">
        <authorList>
            <person name="Tuo L."/>
        </authorList>
    </citation>
    <scope>NUCLEOTIDE SEQUENCE [LARGE SCALE GENOMIC DNA]</scope>
    <source>
        <strain evidence="3 4">JCM 31229</strain>
    </source>
</reference>
<dbReference type="SUPFAM" id="SSF51556">
    <property type="entry name" value="Metallo-dependent hydrolases"/>
    <property type="match status" value="1"/>
</dbReference>
<evidence type="ECO:0000256" key="1">
    <source>
        <dbReference type="ARBA" id="ARBA00023239"/>
    </source>
</evidence>
<dbReference type="Gene3D" id="3.20.20.140">
    <property type="entry name" value="Metal-dependent hydrolases"/>
    <property type="match status" value="1"/>
</dbReference>
<evidence type="ECO:0000313" key="4">
    <source>
        <dbReference type="Proteomes" id="UP000706039"/>
    </source>
</evidence>
<dbReference type="PANTHER" id="PTHR21240">
    <property type="entry name" value="2-AMINO-3-CARBOXYLMUCONATE-6-SEMIALDEHYDE DECARBOXYLASE"/>
    <property type="match status" value="1"/>
</dbReference>
<dbReference type="RefSeq" id="WP_222991399.1">
    <property type="nucleotide sequence ID" value="NZ_JAINVV010000008.1"/>
</dbReference>
<evidence type="ECO:0000259" key="2">
    <source>
        <dbReference type="Pfam" id="PF04909"/>
    </source>
</evidence>
<protein>
    <submittedName>
        <fullName evidence="3">Amidohydrolase family protein</fullName>
    </submittedName>
</protein>
<keyword evidence="1" id="KW-0456">Lyase</keyword>
<sequence>MCVTPFIDVHSHVTPLAFPDAPSAESRSRWPCMRCEAGVHTVMMGDTPFRKLDTRSWETGRRIEDMDRDGVDMQVLSPMPELLSYWLPRDDAAVMCDWTNHQIAEMIAAAPRRFRGLGAVPLQDPAAAAKALRRVKSEFGLSGVEIGSNINGQMLGDPAFDPFWEAAAAEGMAVFVHALHPIAAKPLPPNPLFTAFALFPVDVAMAAASLLLAGVPDRFPGLRIGFSHGGGALASLLGRLDTGWDHTDGYGGKLVRRPSEAARGLFYDSNIYAPEQLRHLCTSVAPGQVFAGTDYPYDIMQTAPAAFVRDLGLDADAHASLSVGAASAFMGEDLIEASAR</sequence>
<dbReference type="Proteomes" id="UP000706039">
    <property type="component" value="Unassembled WGS sequence"/>
</dbReference>
<accession>A0ABS7PSY8</accession>
<evidence type="ECO:0000313" key="3">
    <source>
        <dbReference type="EMBL" id="MBY8824328.1"/>
    </source>
</evidence>
<proteinExistence type="predicted"/>
<organism evidence="3 4">
    <name type="scientific">Sphingomonas colocasiae</name>
    <dbReference type="NCBI Taxonomy" id="1848973"/>
    <lineage>
        <taxon>Bacteria</taxon>
        <taxon>Pseudomonadati</taxon>
        <taxon>Pseudomonadota</taxon>
        <taxon>Alphaproteobacteria</taxon>
        <taxon>Sphingomonadales</taxon>
        <taxon>Sphingomonadaceae</taxon>
        <taxon>Sphingomonas</taxon>
    </lineage>
</organism>
<comment type="caution">
    <text evidence="3">The sequence shown here is derived from an EMBL/GenBank/DDBJ whole genome shotgun (WGS) entry which is preliminary data.</text>
</comment>